<evidence type="ECO:0000313" key="6">
    <source>
        <dbReference type="Proteomes" id="UP001603857"/>
    </source>
</evidence>
<evidence type="ECO:0000256" key="3">
    <source>
        <dbReference type="SAM" id="MobiDB-lite"/>
    </source>
</evidence>
<feature type="domain" description="Spastin/Vps4 C-terminal" evidence="4">
    <location>
        <begin position="8"/>
        <end position="46"/>
    </location>
</feature>
<keyword evidence="1" id="KW-0547">Nucleotide-binding</keyword>
<evidence type="ECO:0000259" key="4">
    <source>
        <dbReference type="Pfam" id="PF09336"/>
    </source>
</evidence>
<evidence type="ECO:0000313" key="5">
    <source>
        <dbReference type="EMBL" id="KAL2329996.1"/>
    </source>
</evidence>
<gene>
    <name evidence="5" type="ORF">Fmac_017577</name>
</gene>
<feature type="region of interest" description="Disordered" evidence="3">
    <location>
        <begin position="74"/>
        <end position="101"/>
    </location>
</feature>
<feature type="compositionally biased region" description="Low complexity" evidence="3">
    <location>
        <begin position="124"/>
        <end position="135"/>
    </location>
</feature>
<dbReference type="Proteomes" id="UP001603857">
    <property type="component" value="Unassembled WGS sequence"/>
</dbReference>
<evidence type="ECO:0000256" key="2">
    <source>
        <dbReference type="ARBA" id="ARBA00022840"/>
    </source>
</evidence>
<organism evidence="5 6">
    <name type="scientific">Flemingia macrophylla</name>
    <dbReference type="NCBI Taxonomy" id="520843"/>
    <lineage>
        <taxon>Eukaryota</taxon>
        <taxon>Viridiplantae</taxon>
        <taxon>Streptophyta</taxon>
        <taxon>Embryophyta</taxon>
        <taxon>Tracheophyta</taxon>
        <taxon>Spermatophyta</taxon>
        <taxon>Magnoliopsida</taxon>
        <taxon>eudicotyledons</taxon>
        <taxon>Gunneridae</taxon>
        <taxon>Pentapetalae</taxon>
        <taxon>rosids</taxon>
        <taxon>fabids</taxon>
        <taxon>Fabales</taxon>
        <taxon>Fabaceae</taxon>
        <taxon>Papilionoideae</taxon>
        <taxon>50 kb inversion clade</taxon>
        <taxon>NPAAA clade</taxon>
        <taxon>indigoferoid/millettioid clade</taxon>
        <taxon>Phaseoleae</taxon>
        <taxon>Flemingia</taxon>
    </lineage>
</organism>
<dbReference type="Pfam" id="PF09336">
    <property type="entry name" value="Vps4_C"/>
    <property type="match status" value="1"/>
</dbReference>
<protein>
    <recommendedName>
        <fullName evidence="4">Spastin/Vps4 C-terminal domain-containing protein</fullName>
    </recommendedName>
</protein>
<comment type="caution">
    <text evidence="5">The sequence shown here is derived from an EMBL/GenBank/DDBJ whole genome shotgun (WGS) entry which is preliminary data.</text>
</comment>
<dbReference type="EMBL" id="JBGMDY010000006">
    <property type="protein sequence ID" value="KAL2329996.1"/>
    <property type="molecule type" value="Genomic_DNA"/>
</dbReference>
<keyword evidence="6" id="KW-1185">Reference proteome</keyword>
<reference evidence="5 6" key="1">
    <citation type="submission" date="2024-08" db="EMBL/GenBank/DDBJ databases">
        <title>Insights into the chromosomal genome structure of Flemingia macrophylla.</title>
        <authorList>
            <person name="Ding Y."/>
            <person name="Zhao Y."/>
            <person name="Bi W."/>
            <person name="Wu M."/>
            <person name="Zhao G."/>
            <person name="Gong Y."/>
            <person name="Li W."/>
            <person name="Zhang P."/>
        </authorList>
    </citation>
    <scope>NUCLEOTIDE SEQUENCE [LARGE SCALE GENOMIC DNA]</scope>
    <source>
        <strain evidence="5">DYQJB</strain>
        <tissue evidence="5">Leaf</tissue>
    </source>
</reference>
<evidence type="ECO:0000256" key="1">
    <source>
        <dbReference type="ARBA" id="ARBA00022741"/>
    </source>
</evidence>
<proteinExistence type="predicted"/>
<accession>A0ABD1M2H3</accession>
<name>A0ABD1M2H3_9FABA</name>
<dbReference type="GO" id="GO:0005524">
    <property type="term" value="F:ATP binding"/>
    <property type="evidence" value="ECO:0007669"/>
    <property type="project" value="UniProtKB-KW"/>
</dbReference>
<feature type="region of interest" description="Disordered" evidence="3">
    <location>
        <begin position="116"/>
        <end position="153"/>
    </location>
</feature>
<dbReference type="AlphaFoldDB" id="A0ABD1M2H3"/>
<sequence length="153" mass="16653">MGKTRDEIKNISRDEISKDPVAMCDFEDLKKVQPSVSQADIERHEKCLKFQNLKAPPPQIFIFIFVPSQAISPAPPPGAAIPSEVPTTPPRRGNSTYGAPHPQRCFLALSPYDSFSPPPSRGAISTPSRIISSPPHATPSCCVPSFSSQNHHP</sequence>
<dbReference type="InterPro" id="IPR015415">
    <property type="entry name" value="Spast_Vps4_C"/>
</dbReference>
<keyword evidence="2" id="KW-0067">ATP-binding</keyword>